<dbReference type="InterPro" id="IPR036291">
    <property type="entry name" value="NAD(P)-bd_dom_sf"/>
</dbReference>
<evidence type="ECO:0000313" key="3">
    <source>
        <dbReference type="Proteomes" id="UP001212152"/>
    </source>
</evidence>
<comment type="caution">
    <text evidence="2">The sequence shown here is derived from an EMBL/GenBank/DDBJ whole genome shotgun (WGS) entry which is preliminary data.</text>
</comment>
<dbReference type="AlphaFoldDB" id="A0AAD5XIS0"/>
<dbReference type="PANTHER" id="PTHR48079">
    <property type="entry name" value="PROTEIN YEEZ"/>
    <property type="match status" value="1"/>
</dbReference>
<dbReference type="InterPro" id="IPR051783">
    <property type="entry name" value="NAD(P)-dependent_oxidoreduct"/>
</dbReference>
<proteinExistence type="predicted"/>
<evidence type="ECO:0000313" key="2">
    <source>
        <dbReference type="EMBL" id="KAJ3170059.1"/>
    </source>
</evidence>
<name>A0AAD5XIS0_9FUNG</name>
<organism evidence="2 3">
    <name type="scientific">Geranomyces variabilis</name>
    <dbReference type="NCBI Taxonomy" id="109894"/>
    <lineage>
        <taxon>Eukaryota</taxon>
        <taxon>Fungi</taxon>
        <taxon>Fungi incertae sedis</taxon>
        <taxon>Chytridiomycota</taxon>
        <taxon>Chytridiomycota incertae sedis</taxon>
        <taxon>Chytridiomycetes</taxon>
        <taxon>Spizellomycetales</taxon>
        <taxon>Powellomycetaceae</taxon>
        <taxon>Geranomyces</taxon>
    </lineage>
</organism>
<keyword evidence="3" id="KW-1185">Reference proteome</keyword>
<sequence length="342" mass="38233">MTRFLIVGITGGFGGAVFAELSSTVDDSSGSSDIQIRALVRSAEKAQARFGKLLDTTELIQGDVLDYECVDRAVKGCCWVVFAVNYPYSQWHTSMPSALRNVVKACQRHQVGIVFPGNVYSLKPVFNTPLSESHPAEPVTTKGQIRKDLESILKDSNLRVLIIRANDYFGPTARNGILDRVFGNSLKGKRQQLFGTQLDNVKQMVYLPDLARATIQLALRHYASHNPALFTCYHFGGYVETRRKFSQIVKEETIKLLSDVKVSPRGPVTIPWPLLRLAGMLDPEARELVEMRYLHDRDFRLDDTLLRRELDGFELIPLRDAIVATLQSYSGGMPSSLPCKAI</sequence>
<gene>
    <name evidence="2" type="ORF">HDU87_000471</name>
</gene>
<protein>
    <recommendedName>
        <fullName evidence="1">NAD(P)-binding domain-containing protein</fullName>
    </recommendedName>
</protein>
<dbReference type="EMBL" id="JADGJQ010000100">
    <property type="protein sequence ID" value="KAJ3170059.1"/>
    <property type="molecule type" value="Genomic_DNA"/>
</dbReference>
<accession>A0AAD5XIS0</accession>
<evidence type="ECO:0000259" key="1">
    <source>
        <dbReference type="Pfam" id="PF13460"/>
    </source>
</evidence>
<dbReference type="Proteomes" id="UP001212152">
    <property type="component" value="Unassembled WGS sequence"/>
</dbReference>
<dbReference type="Pfam" id="PF13460">
    <property type="entry name" value="NAD_binding_10"/>
    <property type="match status" value="1"/>
</dbReference>
<dbReference type="GO" id="GO:0004029">
    <property type="term" value="F:aldehyde dehydrogenase (NAD+) activity"/>
    <property type="evidence" value="ECO:0007669"/>
    <property type="project" value="TreeGrafter"/>
</dbReference>
<reference evidence="2" key="1">
    <citation type="submission" date="2020-05" db="EMBL/GenBank/DDBJ databases">
        <title>Phylogenomic resolution of chytrid fungi.</title>
        <authorList>
            <person name="Stajich J.E."/>
            <person name="Amses K."/>
            <person name="Simmons R."/>
            <person name="Seto K."/>
            <person name="Myers J."/>
            <person name="Bonds A."/>
            <person name="Quandt C.A."/>
            <person name="Barry K."/>
            <person name="Liu P."/>
            <person name="Grigoriev I."/>
            <person name="Longcore J.E."/>
            <person name="James T.Y."/>
        </authorList>
    </citation>
    <scope>NUCLEOTIDE SEQUENCE</scope>
    <source>
        <strain evidence="2">JEL0379</strain>
    </source>
</reference>
<dbReference type="GO" id="GO:0005737">
    <property type="term" value="C:cytoplasm"/>
    <property type="evidence" value="ECO:0007669"/>
    <property type="project" value="TreeGrafter"/>
</dbReference>
<dbReference type="PANTHER" id="PTHR48079:SF6">
    <property type="entry name" value="NAD(P)-BINDING DOMAIN-CONTAINING PROTEIN-RELATED"/>
    <property type="match status" value="1"/>
</dbReference>
<dbReference type="InterPro" id="IPR016040">
    <property type="entry name" value="NAD(P)-bd_dom"/>
</dbReference>
<dbReference type="SUPFAM" id="SSF51735">
    <property type="entry name" value="NAD(P)-binding Rossmann-fold domains"/>
    <property type="match status" value="1"/>
</dbReference>
<dbReference type="Gene3D" id="3.40.50.720">
    <property type="entry name" value="NAD(P)-binding Rossmann-like Domain"/>
    <property type="match status" value="1"/>
</dbReference>
<feature type="domain" description="NAD(P)-binding" evidence="1">
    <location>
        <begin position="10"/>
        <end position="164"/>
    </location>
</feature>